<accession>A0A1W0VTT7</accession>
<organism evidence="1 2">
    <name type="scientific">Sorghum bicolor</name>
    <name type="common">Sorghum</name>
    <name type="synonym">Sorghum vulgare</name>
    <dbReference type="NCBI Taxonomy" id="4558"/>
    <lineage>
        <taxon>Eukaryota</taxon>
        <taxon>Viridiplantae</taxon>
        <taxon>Streptophyta</taxon>
        <taxon>Embryophyta</taxon>
        <taxon>Tracheophyta</taxon>
        <taxon>Spermatophyta</taxon>
        <taxon>Magnoliopsida</taxon>
        <taxon>Liliopsida</taxon>
        <taxon>Poales</taxon>
        <taxon>Poaceae</taxon>
        <taxon>PACMAD clade</taxon>
        <taxon>Panicoideae</taxon>
        <taxon>Andropogonodae</taxon>
        <taxon>Andropogoneae</taxon>
        <taxon>Sorghinae</taxon>
        <taxon>Sorghum</taxon>
    </lineage>
</organism>
<reference evidence="2" key="2">
    <citation type="journal article" date="2018" name="Plant J.">
        <title>The Sorghum bicolor reference genome: improved assembly, gene annotations, a transcriptome atlas, and signatures of genome organization.</title>
        <authorList>
            <person name="McCormick R.F."/>
            <person name="Truong S.K."/>
            <person name="Sreedasyam A."/>
            <person name="Jenkins J."/>
            <person name="Shu S."/>
            <person name="Sims D."/>
            <person name="Kennedy M."/>
            <person name="Amirebrahimi M."/>
            <person name="Weers B.D."/>
            <person name="McKinley B."/>
            <person name="Mattison A."/>
            <person name="Morishige D.T."/>
            <person name="Grimwood J."/>
            <person name="Schmutz J."/>
            <person name="Mullet J.E."/>
        </authorList>
    </citation>
    <scope>NUCLEOTIDE SEQUENCE [LARGE SCALE GENOMIC DNA]</scope>
    <source>
        <strain evidence="2">cv. BTx623</strain>
    </source>
</reference>
<evidence type="ECO:0000313" key="2">
    <source>
        <dbReference type="Proteomes" id="UP000000768"/>
    </source>
</evidence>
<protein>
    <submittedName>
        <fullName evidence="1">Uncharacterized protein</fullName>
    </submittedName>
</protein>
<dbReference type="InParanoid" id="A0A1W0VTT7"/>
<gene>
    <name evidence="1" type="ORF">SORBI_3010G183350</name>
</gene>
<keyword evidence="2" id="KW-1185">Reference proteome</keyword>
<dbReference type="Gramene" id="OQU76671">
    <property type="protein sequence ID" value="OQU76671"/>
    <property type="gene ID" value="SORBI_3010G183350"/>
</dbReference>
<reference evidence="1 2" key="1">
    <citation type="journal article" date="2009" name="Nature">
        <title>The Sorghum bicolor genome and the diversification of grasses.</title>
        <authorList>
            <person name="Paterson A.H."/>
            <person name="Bowers J.E."/>
            <person name="Bruggmann R."/>
            <person name="Dubchak I."/>
            <person name="Grimwood J."/>
            <person name="Gundlach H."/>
            <person name="Haberer G."/>
            <person name="Hellsten U."/>
            <person name="Mitros T."/>
            <person name="Poliakov A."/>
            <person name="Schmutz J."/>
            <person name="Spannagl M."/>
            <person name="Tang H."/>
            <person name="Wang X."/>
            <person name="Wicker T."/>
            <person name="Bharti A.K."/>
            <person name="Chapman J."/>
            <person name="Feltus F.A."/>
            <person name="Gowik U."/>
            <person name="Grigoriev I.V."/>
            <person name="Lyons E."/>
            <person name="Maher C.A."/>
            <person name="Martis M."/>
            <person name="Narechania A."/>
            <person name="Otillar R.P."/>
            <person name="Penning B.W."/>
            <person name="Salamov A.A."/>
            <person name="Wang Y."/>
            <person name="Zhang L."/>
            <person name="Carpita N.C."/>
            <person name="Freeling M."/>
            <person name="Gingle A.R."/>
            <person name="Hash C.T."/>
            <person name="Keller B."/>
            <person name="Klein P."/>
            <person name="Kresovich S."/>
            <person name="McCann M.C."/>
            <person name="Ming R."/>
            <person name="Peterson D.G."/>
            <person name="Mehboob-ur-Rahman"/>
            <person name="Ware D."/>
            <person name="Westhoff P."/>
            <person name="Mayer K.F."/>
            <person name="Messing J."/>
            <person name="Rokhsar D.S."/>
        </authorList>
    </citation>
    <scope>NUCLEOTIDE SEQUENCE [LARGE SCALE GENOMIC DNA]</scope>
    <source>
        <strain evidence="2">cv. BTx623</strain>
    </source>
</reference>
<dbReference type="EMBL" id="CM000769">
    <property type="protein sequence ID" value="OQU76671.1"/>
    <property type="molecule type" value="Genomic_DNA"/>
</dbReference>
<evidence type="ECO:0000313" key="1">
    <source>
        <dbReference type="EMBL" id="OQU76671.1"/>
    </source>
</evidence>
<dbReference type="Proteomes" id="UP000000768">
    <property type="component" value="Chromosome 10"/>
</dbReference>
<proteinExistence type="predicted"/>
<sequence length="76" mass="8480">MDFYHDQMRVIFPVAASWTSTPVADPIRSTKRCGATDRTSSRRPPMVGFCSLFSAQEILLGLHFGSYMASDFVMSV</sequence>
<name>A0A1W0VTT7_SORBI</name>
<dbReference type="AlphaFoldDB" id="A0A1W0VTT7"/>